<dbReference type="InParanoid" id="A0A1D2VEH9"/>
<evidence type="ECO:0000313" key="2">
    <source>
        <dbReference type="Proteomes" id="UP000095038"/>
    </source>
</evidence>
<sequence length="95" mass="11076">MDINQLFWRQYHNNDANKVQVIPSQKYPIDKLPFELVKAIFNQLPMDILWLFSLSNSNVITFAASSLLFRGNKWPIITSLYELGLSIRIQHLLGQ</sequence>
<dbReference type="GeneID" id="30967157"/>
<accession>A0A1D2VEH9</accession>
<dbReference type="EMBL" id="KV454483">
    <property type="protein sequence ID" value="ODV60025.1"/>
    <property type="molecule type" value="Genomic_DNA"/>
</dbReference>
<gene>
    <name evidence="1" type="ORF">ASCRUDRAFT_76555</name>
</gene>
<reference evidence="2" key="1">
    <citation type="submission" date="2016-05" db="EMBL/GenBank/DDBJ databases">
        <title>Comparative genomics of biotechnologically important yeasts.</title>
        <authorList>
            <consortium name="DOE Joint Genome Institute"/>
            <person name="Riley R."/>
            <person name="Haridas S."/>
            <person name="Wolfe K.H."/>
            <person name="Lopes M.R."/>
            <person name="Hittinger C.T."/>
            <person name="Goker M."/>
            <person name="Salamov A."/>
            <person name="Wisecaver J."/>
            <person name="Long T.M."/>
            <person name="Aerts A.L."/>
            <person name="Barry K."/>
            <person name="Choi C."/>
            <person name="Clum A."/>
            <person name="Coughlan A.Y."/>
            <person name="Deshpande S."/>
            <person name="Douglass A.P."/>
            <person name="Hanson S.J."/>
            <person name="Klenk H.-P."/>
            <person name="Labutti K."/>
            <person name="Lapidus A."/>
            <person name="Lindquist E."/>
            <person name="Lipzen A."/>
            <person name="Meier-Kolthoff J.P."/>
            <person name="Ohm R.A."/>
            <person name="Otillar R.P."/>
            <person name="Pangilinan J."/>
            <person name="Peng Y."/>
            <person name="Rokas A."/>
            <person name="Rosa C.A."/>
            <person name="Scheuner C."/>
            <person name="Sibirny A.A."/>
            <person name="Slot J.C."/>
            <person name="Stielow J.B."/>
            <person name="Sun H."/>
            <person name="Kurtzman C.P."/>
            <person name="Blackwell M."/>
            <person name="Grigoriev I.V."/>
            <person name="Jeffries T.W."/>
        </authorList>
    </citation>
    <scope>NUCLEOTIDE SEQUENCE [LARGE SCALE GENOMIC DNA]</scope>
    <source>
        <strain evidence="2">DSM 1968</strain>
    </source>
</reference>
<dbReference type="RefSeq" id="XP_020046332.1">
    <property type="nucleotide sequence ID" value="XM_020193521.1"/>
</dbReference>
<name>A0A1D2VEH9_9ASCO</name>
<protein>
    <recommendedName>
        <fullName evidence="3">F-box domain-containing protein</fullName>
    </recommendedName>
</protein>
<evidence type="ECO:0008006" key="3">
    <source>
        <dbReference type="Google" id="ProtNLM"/>
    </source>
</evidence>
<evidence type="ECO:0000313" key="1">
    <source>
        <dbReference type="EMBL" id="ODV60025.1"/>
    </source>
</evidence>
<dbReference type="Proteomes" id="UP000095038">
    <property type="component" value="Unassembled WGS sequence"/>
</dbReference>
<organism evidence="1 2">
    <name type="scientific">Ascoidea rubescens DSM 1968</name>
    <dbReference type="NCBI Taxonomy" id="1344418"/>
    <lineage>
        <taxon>Eukaryota</taxon>
        <taxon>Fungi</taxon>
        <taxon>Dikarya</taxon>
        <taxon>Ascomycota</taxon>
        <taxon>Saccharomycotina</taxon>
        <taxon>Saccharomycetes</taxon>
        <taxon>Ascoideaceae</taxon>
        <taxon>Ascoidea</taxon>
    </lineage>
</organism>
<proteinExistence type="predicted"/>
<dbReference type="AlphaFoldDB" id="A0A1D2VEH9"/>
<keyword evidence="2" id="KW-1185">Reference proteome</keyword>